<keyword evidence="2 4" id="KW-0963">Cytoplasm</keyword>
<keyword evidence="3 4" id="KW-0472">Membrane</keyword>
<evidence type="ECO:0000256" key="4">
    <source>
        <dbReference type="HAMAP-Rule" id="MF_00695"/>
    </source>
</evidence>
<dbReference type="PANTHER" id="PTHR38100">
    <property type="entry name" value="HIGH FREQUENCY LYSOGENIZATION PROTEIN HFLD"/>
    <property type="match status" value="1"/>
</dbReference>
<comment type="subcellular location">
    <subcellularLocation>
        <location evidence="4">Cytoplasm</location>
    </subcellularLocation>
    <subcellularLocation>
        <location evidence="4">Cell membrane</location>
        <topology evidence="4">Peripheral membrane protein</topology>
        <orientation evidence="4">Cytoplasmic side</orientation>
    </subcellularLocation>
</comment>
<evidence type="ECO:0000256" key="1">
    <source>
        <dbReference type="ARBA" id="ARBA00022475"/>
    </source>
</evidence>
<dbReference type="Proteomes" id="UP000182769">
    <property type="component" value="Unassembled WGS sequence"/>
</dbReference>
<reference evidence="6" key="1">
    <citation type="submission" date="2015-08" db="EMBL/GenBank/DDBJ databases">
        <authorList>
            <person name="Varghese N."/>
        </authorList>
    </citation>
    <scope>NUCLEOTIDE SEQUENCE [LARGE SCALE GENOMIC DNA]</scope>
    <source>
        <strain evidence="6">JCM 18476</strain>
    </source>
</reference>
<evidence type="ECO:0000313" key="5">
    <source>
        <dbReference type="EMBL" id="CUB02563.1"/>
    </source>
</evidence>
<dbReference type="PANTHER" id="PTHR38100:SF1">
    <property type="entry name" value="HIGH FREQUENCY LYSOGENIZATION PROTEIN HFLD"/>
    <property type="match status" value="1"/>
</dbReference>
<dbReference type="HAMAP" id="MF_00695">
    <property type="entry name" value="HflD_protein"/>
    <property type="match status" value="1"/>
</dbReference>
<dbReference type="GO" id="GO:0005886">
    <property type="term" value="C:plasma membrane"/>
    <property type="evidence" value="ECO:0007669"/>
    <property type="project" value="UniProtKB-SubCell"/>
</dbReference>
<comment type="similarity">
    <text evidence="4">Belongs to the HflD family.</text>
</comment>
<evidence type="ECO:0000313" key="6">
    <source>
        <dbReference type="Proteomes" id="UP000182769"/>
    </source>
</evidence>
<proteinExistence type="inferred from homology"/>
<name>A0A0K6IHJ4_9GAMM</name>
<dbReference type="GO" id="GO:0005737">
    <property type="term" value="C:cytoplasm"/>
    <property type="evidence" value="ECO:0007669"/>
    <property type="project" value="UniProtKB-SubCell"/>
</dbReference>
<dbReference type="NCBIfam" id="NF001246">
    <property type="entry name" value="PRK00218.1-2"/>
    <property type="match status" value="1"/>
</dbReference>
<dbReference type="Pfam" id="PF04356">
    <property type="entry name" value="DUF489"/>
    <property type="match status" value="1"/>
</dbReference>
<gene>
    <name evidence="4" type="primary">hflD</name>
    <name evidence="5" type="ORF">Ga0061065_101400</name>
</gene>
<evidence type="ECO:0000256" key="2">
    <source>
        <dbReference type="ARBA" id="ARBA00022490"/>
    </source>
</evidence>
<dbReference type="AlphaFoldDB" id="A0A0K6IHJ4"/>
<keyword evidence="1 4" id="KW-1003">Cell membrane</keyword>
<dbReference type="OrthoDB" id="9788031at2"/>
<organism evidence="5 6">
    <name type="scientific">Marinomonas fungiae</name>
    <dbReference type="NCBI Taxonomy" id="1137284"/>
    <lineage>
        <taxon>Bacteria</taxon>
        <taxon>Pseudomonadati</taxon>
        <taxon>Pseudomonadota</taxon>
        <taxon>Gammaproteobacteria</taxon>
        <taxon>Oceanospirillales</taxon>
        <taxon>Oceanospirillaceae</taxon>
        <taxon>Marinomonas</taxon>
    </lineage>
</organism>
<dbReference type="RefSeq" id="WP_055461521.1">
    <property type="nucleotide sequence ID" value="NZ_CYHG01000001.1"/>
</dbReference>
<dbReference type="EMBL" id="CYHG01000001">
    <property type="protein sequence ID" value="CUB02563.1"/>
    <property type="molecule type" value="Genomic_DNA"/>
</dbReference>
<sequence>MQHDIKEQAIALAAIFQAAELVANLARKGTLDTNYAKPLLDSILVVNAKATEDIYGGQVNCQGNLALGRRIAKEVMGKNRDAVNPDTIRYALSMIHLESKLGKEPEMLSAIGQRLGQLERQLEHYDDVMHENVVAGISGMYQDTLSKLPFRIQVHGDSRFLQQPHIAHQVRAVLMAGIRAAMLWRQVGGKRWHLIFKRKALIKQLEGRF</sequence>
<dbReference type="Gene3D" id="1.10.3890.10">
    <property type="entry name" value="HflD-like"/>
    <property type="match status" value="1"/>
</dbReference>
<dbReference type="STRING" id="1137284.GCA_001418205_00401"/>
<accession>A0A0K6IHJ4</accession>
<evidence type="ECO:0000256" key="3">
    <source>
        <dbReference type="ARBA" id="ARBA00023136"/>
    </source>
</evidence>
<dbReference type="InterPro" id="IPR035932">
    <property type="entry name" value="HflD-like_sf"/>
</dbReference>
<dbReference type="InterPro" id="IPR007451">
    <property type="entry name" value="HflD"/>
</dbReference>
<protein>
    <recommendedName>
        <fullName evidence="4">High frequency lysogenization protein HflD homolog</fullName>
    </recommendedName>
</protein>
<dbReference type="SUPFAM" id="SSF101322">
    <property type="entry name" value="YcfC-like"/>
    <property type="match status" value="1"/>
</dbReference>
<keyword evidence="6" id="KW-1185">Reference proteome</keyword>